<evidence type="ECO:0000259" key="6">
    <source>
        <dbReference type="Pfam" id="PF12698"/>
    </source>
</evidence>
<dbReference type="InterPro" id="IPR017500">
    <property type="entry name" value="Phage_infect_YhgE_N"/>
</dbReference>
<feature type="transmembrane region" description="Helical" evidence="5">
    <location>
        <begin position="476"/>
        <end position="501"/>
    </location>
</feature>
<keyword evidence="2 5" id="KW-0812">Transmembrane</keyword>
<dbReference type="NCBIfam" id="TIGR03057">
    <property type="entry name" value="xxxLxxG_by_4"/>
    <property type="match status" value="2"/>
</dbReference>
<name>A0ABX5AU26_9MICO</name>
<proteinExistence type="predicted"/>
<dbReference type="PANTHER" id="PTHR43077">
    <property type="entry name" value="TRANSPORT PERMEASE YVFS-RELATED"/>
    <property type="match status" value="1"/>
</dbReference>
<dbReference type="PANTHER" id="PTHR43077:SF10">
    <property type="entry name" value="TRANSPORT PERMEASE PROTEIN"/>
    <property type="match status" value="1"/>
</dbReference>
<feature type="domain" description="ABC-2 type transporter transmembrane" evidence="6">
    <location>
        <begin position="406"/>
        <end position="611"/>
    </location>
</feature>
<evidence type="ECO:0000256" key="2">
    <source>
        <dbReference type="ARBA" id="ARBA00022692"/>
    </source>
</evidence>
<sequence>MKIPQMVATEFRRLTRSPMAILALLALGIVPLLYGGLYLWANQNPYGKLNEIPVALVVEDTGAEGPSGFTNYGEQIADELLKDGTFAWHEVSAAEAQAGVDDSSFDFSVTIPADFSEQLVSSSGSEPQQATVILTTNDANGYLASTIGETASKEIQRQIVATVNKQAATQFLGALATIRSSLVTAVDGAGKLVAGAAEAQAGATALASGTEQLAAGSATLRDGLGTLAGGAAALPDAASRLATGAGQVAAGNAEIARIGDEIGGVTQGVVDDLPAVRADIAARLSAAGLSEAEVAAALAALDQVGARIGDGNARVQDAVGKLDLLASGSAELAAGTSELAEQAPALAQGAQAAANGSAALADGAAQAASGSAALSAGLGTLHGGLETLAGGLSGGVEQIPESTEQSRQNQAQTIADPVAIDTSQVAAAGTYGAGLAPFFIALAAWIGIYALFLIVKPVSNRAITALHSPIKIAVAGWLTPALIGTLQMAGLFFVVAVALGFNFSNPLASYGIMALSSMVFTAIILALNVWLGSVGQFIGLVMMVLQLVTAGGTFPWQTLPGPLAGLHHVFPMSYTVDAIRQLMYGGDVSRAWADLGVLATWGAIAFVLAALGVARMTHFRTLRDLEPSLIG</sequence>
<evidence type="ECO:0000256" key="5">
    <source>
        <dbReference type="SAM" id="Phobius"/>
    </source>
</evidence>
<evidence type="ECO:0000256" key="3">
    <source>
        <dbReference type="ARBA" id="ARBA00022989"/>
    </source>
</evidence>
<feature type="transmembrane region" description="Helical" evidence="5">
    <location>
        <begin position="21"/>
        <end position="41"/>
    </location>
</feature>
<dbReference type="Pfam" id="PF12698">
    <property type="entry name" value="ABC2_membrane_3"/>
    <property type="match status" value="2"/>
</dbReference>
<evidence type="ECO:0000256" key="4">
    <source>
        <dbReference type="ARBA" id="ARBA00023136"/>
    </source>
</evidence>
<comment type="caution">
    <text evidence="7">The sequence shown here is derived from an EMBL/GenBank/DDBJ whole genome shotgun (WGS) entry which is preliminary data.</text>
</comment>
<feature type="domain" description="ABC-2 type transporter transmembrane" evidence="6">
    <location>
        <begin position="29"/>
        <end position="160"/>
    </location>
</feature>
<dbReference type="EMBL" id="MPZN01000035">
    <property type="protein sequence ID" value="PPL17786.1"/>
    <property type="molecule type" value="Genomic_DNA"/>
</dbReference>
<dbReference type="NCBIfam" id="TIGR03062">
    <property type="entry name" value="pip_yhgE_Cterm"/>
    <property type="match status" value="1"/>
</dbReference>
<dbReference type="InterPro" id="IPR017501">
    <property type="entry name" value="Phage_infect_YhgE_C"/>
</dbReference>
<keyword evidence="8" id="KW-1185">Reference proteome</keyword>
<dbReference type="NCBIfam" id="TIGR03061">
    <property type="entry name" value="pip_yhgE_Nterm"/>
    <property type="match status" value="1"/>
</dbReference>
<dbReference type="Gene3D" id="3.40.1710.10">
    <property type="entry name" value="abc type-2 transporter like domain"/>
    <property type="match status" value="1"/>
</dbReference>
<dbReference type="RefSeq" id="WP_104475698.1">
    <property type="nucleotide sequence ID" value="NZ_MPZN01000035.1"/>
</dbReference>
<dbReference type="InterPro" id="IPR051328">
    <property type="entry name" value="T7SS_ABC-Transporter"/>
</dbReference>
<feature type="transmembrane region" description="Helical" evidence="5">
    <location>
        <begin position="537"/>
        <end position="556"/>
    </location>
</feature>
<keyword evidence="4 5" id="KW-0472">Membrane</keyword>
<keyword evidence="3 5" id="KW-1133">Transmembrane helix</keyword>
<reference evidence="7 8" key="1">
    <citation type="journal article" date="2008" name="Int. J. Syst. Evol. Microbiol.">
        <title>Leifsonia pindariensis sp. nov., isolated from the Pindari glacier of the Indian Himalayas, and emended description of the genus Leifsonia.</title>
        <authorList>
            <person name="Reddy G.S."/>
            <person name="Prabagaran S.R."/>
            <person name="Shivaji S."/>
        </authorList>
    </citation>
    <scope>NUCLEOTIDE SEQUENCE [LARGE SCALE GENOMIC DNA]</scope>
    <source>
        <strain evidence="7 8">PON 10</strain>
    </source>
</reference>
<accession>A0ABX5AU26</accession>
<comment type="subcellular location">
    <subcellularLocation>
        <location evidence="1">Membrane</location>
        <topology evidence="1">Multi-pass membrane protein</topology>
    </subcellularLocation>
</comment>
<feature type="transmembrane region" description="Helical" evidence="5">
    <location>
        <begin position="431"/>
        <end position="455"/>
    </location>
</feature>
<dbReference type="InterPro" id="IPR013525">
    <property type="entry name" value="ABC2_TM"/>
</dbReference>
<feature type="transmembrane region" description="Helical" evidence="5">
    <location>
        <begin position="507"/>
        <end position="530"/>
    </location>
</feature>
<dbReference type="InterPro" id="IPR023908">
    <property type="entry name" value="xxxLxxG_rpt"/>
</dbReference>
<evidence type="ECO:0000256" key="1">
    <source>
        <dbReference type="ARBA" id="ARBA00004141"/>
    </source>
</evidence>
<feature type="transmembrane region" description="Helical" evidence="5">
    <location>
        <begin position="591"/>
        <end position="614"/>
    </location>
</feature>
<evidence type="ECO:0000313" key="7">
    <source>
        <dbReference type="EMBL" id="PPL17786.1"/>
    </source>
</evidence>
<organism evidence="7 8">
    <name type="scientific">Microterricola pindariensis</name>
    <dbReference type="NCBI Taxonomy" id="478010"/>
    <lineage>
        <taxon>Bacteria</taxon>
        <taxon>Bacillati</taxon>
        <taxon>Actinomycetota</taxon>
        <taxon>Actinomycetes</taxon>
        <taxon>Micrococcales</taxon>
        <taxon>Microbacteriaceae</taxon>
        <taxon>Microterricola</taxon>
    </lineage>
</organism>
<evidence type="ECO:0000313" key="8">
    <source>
        <dbReference type="Proteomes" id="UP000237755"/>
    </source>
</evidence>
<gene>
    <name evidence="7" type="ORF">GY24_11015</name>
</gene>
<protein>
    <recommendedName>
        <fullName evidence="6">ABC-2 type transporter transmembrane domain-containing protein</fullName>
    </recommendedName>
</protein>
<dbReference type="Proteomes" id="UP000237755">
    <property type="component" value="Unassembled WGS sequence"/>
</dbReference>